<organism evidence="2 3">
    <name type="scientific">Coccomyxa viridis</name>
    <dbReference type="NCBI Taxonomy" id="1274662"/>
    <lineage>
        <taxon>Eukaryota</taxon>
        <taxon>Viridiplantae</taxon>
        <taxon>Chlorophyta</taxon>
        <taxon>core chlorophytes</taxon>
        <taxon>Trebouxiophyceae</taxon>
        <taxon>Trebouxiophyceae incertae sedis</taxon>
        <taxon>Coccomyxaceae</taxon>
        <taxon>Coccomyxa</taxon>
    </lineage>
</organism>
<proteinExistence type="predicted"/>
<sequence>MTTQTAPGKASYAEVAAAPPHTAHANERSYGSQKRGGDGNILGFLNVRGLQHFIRLRKFVPINDQLSAELGVDLNVKNQSYFPQAALTYQIQRKDGRKLAVLRATRNAIFLRKTFTLTPPKVDMSFNLHATAGVSYKGQPEFAVDVDNVKPTGLVIGAALIMLALGKPLTGSRAFGGASFALPQMGDCKAMAESKVMAERKGKGLHLSIKQLNAVLRL</sequence>
<protein>
    <submittedName>
        <fullName evidence="2">G10682 protein</fullName>
    </submittedName>
</protein>
<feature type="region of interest" description="Disordered" evidence="1">
    <location>
        <begin position="1"/>
        <end position="34"/>
    </location>
</feature>
<evidence type="ECO:0000313" key="2">
    <source>
        <dbReference type="EMBL" id="CAL5227674.1"/>
    </source>
</evidence>
<dbReference type="Proteomes" id="UP001497392">
    <property type="component" value="Unassembled WGS sequence"/>
</dbReference>
<gene>
    <name evidence="2" type="primary">g10682</name>
    <name evidence="2" type="ORF">VP750_LOCUS9580</name>
</gene>
<keyword evidence="3" id="KW-1185">Reference proteome</keyword>
<evidence type="ECO:0000313" key="3">
    <source>
        <dbReference type="Proteomes" id="UP001497392"/>
    </source>
</evidence>
<reference evidence="2 3" key="1">
    <citation type="submission" date="2024-06" db="EMBL/GenBank/DDBJ databases">
        <authorList>
            <person name="Kraege A."/>
            <person name="Thomma B."/>
        </authorList>
    </citation>
    <scope>NUCLEOTIDE SEQUENCE [LARGE SCALE GENOMIC DNA]</scope>
</reference>
<dbReference type="EMBL" id="CAXHTA020000017">
    <property type="protein sequence ID" value="CAL5227674.1"/>
    <property type="molecule type" value="Genomic_DNA"/>
</dbReference>
<evidence type="ECO:0000256" key="1">
    <source>
        <dbReference type="SAM" id="MobiDB-lite"/>
    </source>
</evidence>
<accession>A0ABP1G6A8</accession>
<name>A0ABP1G6A8_9CHLO</name>
<comment type="caution">
    <text evidence="2">The sequence shown here is derived from an EMBL/GenBank/DDBJ whole genome shotgun (WGS) entry which is preliminary data.</text>
</comment>